<evidence type="ECO:0000313" key="3">
    <source>
        <dbReference type="Proteomes" id="UP001501000"/>
    </source>
</evidence>
<evidence type="ECO:0000313" key="2">
    <source>
        <dbReference type="EMBL" id="GAA3935920.1"/>
    </source>
</evidence>
<keyword evidence="1" id="KW-0812">Transmembrane</keyword>
<protein>
    <recommendedName>
        <fullName evidence="4">DUF3784 domain-containing protein</fullName>
    </recommendedName>
</protein>
<evidence type="ECO:0000256" key="1">
    <source>
        <dbReference type="SAM" id="Phobius"/>
    </source>
</evidence>
<dbReference type="EMBL" id="BAABAJ010000022">
    <property type="protein sequence ID" value="GAA3935920.1"/>
    <property type="molecule type" value="Genomic_DNA"/>
</dbReference>
<keyword evidence="1" id="KW-1133">Transmembrane helix</keyword>
<sequence>MAEFLAAAFAVPAMVLTAALAAVVGFWLLVLCRAVAADAFDADVSAEALRHGDAPVAVAGSVFVAAGWVIDLSGMLLLRRAGLSGMWSFPLSVALLAISLALSWQVTRWLGSRVSTRTAVSRRGLCRTAVSRRDSRRAARPRSSRPAA</sequence>
<reference evidence="3" key="1">
    <citation type="journal article" date="2019" name="Int. J. Syst. Evol. Microbiol.">
        <title>The Global Catalogue of Microorganisms (GCM) 10K type strain sequencing project: providing services to taxonomists for standard genome sequencing and annotation.</title>
        <authorList>
            <consortium name="The Broad Institute Genomics Platform"/>
            <consortium name="The Broad Institute Genome Sequencing Center for Infectious Disease"/>
            <person name="Wu L."/>
            <person name="Ma J."/>
        </authorList>
    </citation>
    <scope>NUCLEOTIDE SEQUENCE [LARGE SCALE GENOMIC DNA]</scope>
    <source>
        <strain evidence="3">JCM 16956</strain>
    </source>
</reference>
<keyword evidence="1" id="KW-0472">Membrane</keyword>
<comment type="caution">
    <text evidence="2">The sequence shown here is derived from an EMBL/GenBank/DDBJ whole genome shotgun (WGS) entry which is preliminary data.</text>
</comment>
<dbReference type="RefSeq" id="WP_345286706.1">
    <property type="nucleotide sequence ID" value="NZ_BAABAJ010000022.1"/>
</dbReference>
<feature type="transmembrane region" description="Helical" evidence="1">
    <location>
        <begin position="56"/>
        <end position="78"/>
    </location>
</feature>
<name>A0ABP7N5K8_9ACTN</name>
<dbReference type="Proteomes" id="UP001501000">
    <property type="component" value="Unassembled WGS sequence"/>
</dbReference>
<evidence type="ECO:0008006" key="4">
    <source>
        <dbReference type="Google" id="ProtNLM"/>
    </source>
</evidence>
<keyword evidence="3" id="KW-1185">Reference proteome</keyword>
<feature type="transmembrane region" description="Helical" evidence="1">
    <location>
        <begin position="85"/>
        <end position="106"/>
    </location>
</feature>
<proteinExistence type="predicted"/>
<organism evidence="2 3">
    <name type="scientific">Streptomyces gulbargensis</name>
    <dbReference type="NCBI Taxonomy" id="364901"/>
    <lineage>
        <taxon>Bacteria</taxon>
        <taxon>Bacillati</taxon>
        <taxon>Actinomycetota</taxon>
        <taxon>Actinomycetes</taxon>
        <taxon>Kitasatosporales</taxon>
        <taxon>Streptomycetaceae</taxon>
        <taxon>Streptomyces</taxon>
    </lineage>
</organism>
<gene>
    <name evidence="2" type="ORF">GCM10022244_50520</name>
</gene>
<accession>A0ABP7N5K8</accession>